<evidence type="ECO:0000256" key="2">
    <source>
        <dbReference type="ARBA" id="ARBA00023027"/>
    </source>
</evidence>
<keyword evidence="2" id="KW-0520">NAD</keyword>
<reference evidence="5" key="1">
    <citation type="submission" date="2020-05" db="EMBL/GenBank/DDBJ databases">
        <authorList>
            <person name="Chiriac C."/>
            <person name="Salcher M."/>
            <person name="Ghai R."/>
            <person name="Kavagutti S V."/>
        </authorList>
    </citation>
    <scope>NUCLEOTIDE SEQUENCE</scope>
</reference>
<dbReference type="PANTHER" id="PTHR11085">
    <property type="entry name" value="NAD-DEPENDENT PROTEIN DEACYLASE SIRTUIN-5, MITOCHONDRIAL-RELATED"/>
    <property type="match status" value="1"/>
</dbReference>
<dbReference type="EMBL" id="CAEZTM010000002">
    <property type="protein sequence ID" value="CAB4560746.1"/>
    <property type="molecule type" value="Genomic_DNA"/>
</dbReference>
<dbReference type="InterPro" id="IPR050134">
    <property type="entry name" value="NAD-dep_sirtuin_deacylases"/>
</dbReference>
<evidence type="ECO:0000259" key="3">
    <source>
        <dbReference type="PROSITE" id="PS50305"/>
    </source>
</evidence>
<dbReference type="Gene3D" id="3.40.50.1220">
    <property type="entry name" value="TPP-binding domain"/>
    <property type="match status" value="1"/>
</dbReference>
<dbReference type="Pfam" id="PF02146">
    <property type="entry name" value="SIR2"/>
    <property type="match status" value="1"/>
</dbReference>
<dbReference type="SUPFAM" id="SSF52467">
    <property type="entry name" value="DHS-like NAD/FAD-binding domain"/>
    <property type="match status" value="1"/>
</dbReference>
<dbReference type="InterPro" id="IPR026591">
    <property type="entry name" value="Sirtuin_cat_small_dom_sf"/>
</dbReference>
<dbReference type="InterPro" id="IPR026590">
    <property type="entry name" value="Ssirtuin_cat_dom"/>
</dbReference>
<dbReference type="InterPro" id="IPR003000">
    <property type="entry name" value="Sirtuin"/>
</dbReference>
<evidence type="ECO:0000313" key="4">
    <source>
        <dbReference type="EMBL" id="CAB4560746.1"/>
    </source>
</evidence>
<protein>
    <submittedName>
        <fullName evidence="5">Unannotated protein</fullName>
    </submittedName>
</protein>
<dbReference type="GO" id="GO:0070403">
    <property type="term" value="F:NAD+ binding"/>
    <property type="evidence" value="ECO:0007669"/>
    <property type="project" value="InterPro"/>
</dbReference>
<dbReference type="PROSITE" id="PS50305">
    <property type="entry name" value="SIRTUIN"/>
    <property type="match status" value="1"/>
</dbReference>
<feature type="domain" description="Deacetylase sirtuin-type" evidence="3">
    <location>
        <begin position="4"/>
        <end position="285"/>
    </location>
</feature>
<dbReference type="PANTHER" id="PTHR11085:SF10">
    <property type="entry name" value="NAD-DEPENDENT PROTEIN DEACYLASE SIRTUIN-5, MITOCHONDRIAL-RELATED"/>
    <property type="match status" value="1"/>
</dbReference>
<dbReference type="AlphaFoldDB" id="A0A6J6JNC9"/>
<evidence type="ECO:0000256" key="1">
    <source>
        <dbReference type="ARBA" id="ARBA00022679"/>
    </source>
</evidence>
<dbReference type="GO" id="GO:0017136">
    <property type="term" value="F:histone deacetylase activity, NAD-dependent"/>
    <property type="evidence" value="ECO:0007669"/>
    <property type="project" value="TreeGrafter"/>
</dbReference>
<accession>A0A6J6JNC9</accession>
<keyword evidence="1" id="KW-0808">Transferase</keyword>
<sequence>MQGMSGVATVVADIVDEAVGILRGRSAAVLTGAGVSTDSGIPDYRGVGAPKQHPMSFSDFLQSHRHRQRYWLGSHMGWSRFAAAEPNRGHEAIASAEEASLFSGVVTQNVDALHHKAGSLRVIDLHGRLDKVRCIHCGQSFSRQSIARTIDLLNPWLEKRDISGHIKPDGDVDVAVTSEFAVPSCDMCDGVLKPEVIFFGEFVPTGVFDQAASLIARSEALIIAGSSLVVNTGMRLVNLAHRKKIPIVIINRGPTKADRLATVRIEAGTSETLDALVGGLQSGSV</sequence>
<dbReference type="InterPro" id="IPR029035">
    <property type="entry name" value="DHS-like_NAD/FAD-binding_dom"/>
</dbReference>
<name>A0A6J6JNC9_9ZZZZ</name>
<gene>
    <name evidence="4" type="ORF">UFOPK1684_00070</name>
    <name evidence="5" type="ORF">UFOPK2158_00404</name>
</gene>
<dbReference type="EMBL" id="CAEZVY010000029">
    <property type="protein sequence ID" value="CAB4638937.1"/>
    <property type="molecule type" value="Genomic_DNA"/>
</dbReference>
<dbReference type="Gene3D" id="3.30.1600.10">
    <property type="entry name" value="SIR2/SIRT2 'Small Domain"/>
    <property type="match status" value="1"/>
</dbReference>
<proteinExistence type="predicted"/>
<evidence type="ECO:0000313" key="5">
    <source>
        <dbReference type="EMBL" id="CAB4638937.1"/>
    </source>
</evidence>
<organism evidence="5">
    <name type="scientific">freshwater metagenome</name>
    <dbReference type="NCBI Taxonomy" id="449393"/>
    <lineage>
        <taxon>unclassified sequences</taxon>
        <taxon>metagenomes</taxon>
        <taxon>ecological metagenomes</taxon>
    </lineage>
</organism>